<dbReference type="CDD" id="cd00060">
    <property type="entry name" value="FHA"/>
    <property type="match status" value="1"/>
</dbReference>
<proteinExistence type="predicted"/>
<evidence type="ECO:0000259" key="2">
    <source>
        <dbReference type="PROSITE" id="PS50006"/>
    </source>
</evidence>
<dbReference type="EMBL" id="JBHSDU010000003">
    <property type="protein sequence ID" value="MFC4310141.1"/>
    <property type="molecule type" value="Genomic_DNA"/>
</dbReference>
<evidence type="ECO:0000256" key="1">
    <source>
        <dbReference type="SAM" id="MobiDB-lite"/>
    </source>
</evidence>
<dbReference type="SMART" id="SM00240">
    <property type="entry name" value="FHA"/>
    <property type="match status" value="1"/>
</dbReference>
<feature type="compositionally biased region" description="Acidic residues" evidence="1">
    <location>
        <begin position="168"/>
        <end position="182"/>
    </location>
</feature>
<dbReference type="NCBIfam" id="TIGR03354">
    <property type="entry name" value="VI_FHA"/>
    <property type="match status" value="1"/>
</dbReference>
<dbReference type="SUPFAM" id="SSF49879">
    <property type="entry name" value="SMAD/FHA domain"/>
    <property type="match status" value="1"/>
</dbReference>
<keyword evidence="4" id="KW-1185">Reference proteome</keyword>
<dbReference type="RefSeq" id="WP_380597388.1">
    <property type="nucleotide sequence ID" value="NZ_JBHSDU010000003.1"/>
</dbReference>
<dbReference type="Pfam" id="PF20232">
    <property type="entry name" value="T6SS_FHA_C"/>
    <property type="match status" value="1"/>
</dbReference>
<feature type="compositionally biased region" description="Polar residues" evidence="1">
    <location>
        <begin position="149"/>
        <end position="161"/>
    </location>
</feature>
<dbReference type="Pfam" id="PF00498">
    <property type="entry name" value="FHA"/>
    <property type="match status" value="1"/>
</dbReference>
<feature type="compositionally biased region" description="Pro residues" evidence="1">
    <location>
        <begin position="221"/>
        <end position="243"/>
    </location>
</feature>
<dbReference type="InterPro" id="IPR008984">
    <property type="entry name" value="SMAD_FHA_dom_sf"/>
</dbReference>
<dbReference type="InterPro" id="IPR000253">
    <property type="entry name" value="FHA_dom"/>
</dbReference>
<comment type="caution">
    <text evidence="3">The sequence shown here is derived from an EMBL/GenBank/DDBJ whole genome shotgun (WGS) entry which is preliminary data.</text>
</comment>
<sequence>MILTLEVTGPQAQAMGAAGRKIFKALGGTIGRLPDNDWVFPDPYVSGRHALIRYVNGKYFVEDTSTNGVFINSPDNRLTRGQPQQLRDGDLLYIDAYQINVSIQNDVTEDLRNDPFAVLKNGGPKLVSPPPRRGAAPTQAAAEDRTESLLANRNKTVLQDSTVRDVTRDDEDEEEEEDEDDGDHATEWFGMAEVAEPKKPAPPAAPSRPRPEVVKSTVAIPPRPQPQRPPAPVAKAAPSPPAKEAPSTPAPRARAESGDAQLKALFDAAGIEGLEPSVESARMLGEILRIALGGVMEALRARERMKDDLRMRGTSFKAAANNPLKFSANVDDAFHNLLVKHNPAYLQPTDAFEDAFRDVRDHQAALQTAMRLAFESMLSQFDPQRMQEEFDRQMKGSILGVPGKMRYWDLFRDKYGELSKDAETGFRTLFGDAFTRAYEEHLERLKKSSRPVGQ</sequence>
<dbReference type="PANTHER" id="PTHR23308">
    <property type="entry name" value="NUCLEAR INHIBITOR OF PROTEIN PHOSPHATASE-1"/>
    <property type="match status" value="1"/>
</dbReference>
<evidence type="ECO:0000313" key="3">
    <source>
        <dbReference type="EMBL" id="MFC4310141.1"/>
    </source>
</evidence>
<dbReference type="Gene3D" id="2.60.200.20">
    <property type="match status" value="1"/>
</dbReference>
<name>A0ABV8SRA8_9GAMM</name>
<feature type="region of interest" description="Disordered" evidence="1">
    <location>
        <begin position="121"/>
        <end position="184"/>
    </location>
</feature>
<dbReference type="InterPro" id="IPR046883">
    <property type="entry name" value="T6SS_FHA_C"/>
</dbReference>
<gene>
    <name evidence="3" type="primary">tagH</name>
    <name evidence="3" type="ORF">ACFPN2_13705</name>
</gene>
<evidence type="ECO:0000313" key="4">
    <source>
        <dbReference type="Proteomes" id="UP001595904"/>
    </source>
</evidence>
<protein>
    <submittedName>
        <fullName evidence="3">Type VI secretion system-associated FHA domain protein TagH</fullName>
    </submittedName>
</protein>
<dbReference type="PROSITE" id="PS50006">
    <property type="entry name" value="FHA_DOMAIN"/>
    <property type="match status" value="1"/>
</dbReference>
<feature type="domain" description="FHA" evidence="2">
    <location>
        <begin position="28"/>
        <end position="72"/>
    </location>
</feature>
<dbReference type="Proteomes" id="UP001595904">
    <property type="component" value="Unassembled WGS sequence"/>
</dbReference>
<reference evidence="4" key="1">
    <citation type="journal article" date="2019" name="Int. J. Syst. Evol. Microbiol.">
        <title>The Global Catalogue of Microorganisms (GCM) 10K type strain sequencing project: providing services to taxonomists for standard genome sequencing and annotation.</title>
        <authorList>
            <consortium name="The Broad Institute Genomics Platform"/>
            <consortium name="The Broad Institute Genome Sequencing Center for Infectious Disease"/>
            <person name="Wu L."/>
            <person name="Ma J."/>
        </authorList>
    </citation>
    <scope>NUCLEOTIDE SEQUENCE [LARGE SCALE GENOMIC DNA]</scope>
    <source>
        <strain evidence="4">CGMCC 1.10759</strain>
    </source>
</reference>
<feature type="region of interest" description="Disordered" evidence="1">
    <location>
        <begin position="219"/>
        <end position="257"/>
    </location>
</feature>
<organism evidence="3 4">
    <name type="scientific">Steroidobacter flavus</name>
    <dbReference type="NCBI Taxonomy" id="1842136"/>
    <lineage>
        <taxon>Bacteria</taxon>
        <taxon>Pseudomonadati</taxon>
        <taxon>Pseudomonadota</taxon>
        <taxon>Gammaproteobacteria</taxon>
        <taxon>Steroidobacterales</taxon>
        <taxon>Steroidobacteraceae</taxon>
        <taxon>Steroidobacter</taxon>
    </lineage>
</organism>
<dbReference type="InterPro" id="IPR050923">
    <property type="entry name" value="Cell_Proc_Reg/RNA_Proc"/>
</dbReference>
<dbReference type="InterPro" id="IPR017735">
    <property type="entry name" value="T6SS_FHA"/>
</dbReference>
<accession>A0ABV8SRA8</accession>